<dbReference type="Pfam" id="PF07536">
    <property type="entry name" value="HWE_HK"/>
    <property type="match status" value="1"/>
</dbReference>
<dbReference type="Gene3D" id="3.30.565.10">
    <property type="entry name" value="Histidine kinase-like ATPase, C-terminal domain"/>
    <property type="match status" value="1"/>
</dbReference>
<evidence type="ECO:0000256" key="6">
    <source>
        <dbReference type="ARBA" id="ARBA00022679"/>
    </source>
</evidence>
<evidence type="ECO:0000256" key="11">
    <source>
        <dbReference type="ARBA" id="ARBA00022989"/>
    </source>
</evidence>
<dbReference type="Gene3D" id="3.30.450.20">
    <property type="entry name" value="PAS domain"/>
    <property type="match status" value="1"/>
</dbReference>
<dbReference type="InterPro" id="IPR035965">
    <property type="entry name" value="PAS-like_dom_sf"/>
</dbReference>
<keyword evidence="16" id="KW-1185">Reference proteome</keyword>
<dbReference type="RefSeq" id="WP_340327776.1">
    <property type="nucleotide sequence ID" value="NZ_JAZHOF010000001.1"/>
</dbReference>
<keyword evidence="12" id="KW-0472">Membrane</keyword>
<keyword evidence="10" id="KW-0067">ATP-binding</keyword>
<dbReference type="GO" id="GO:0007165">
    <property type="term" value="P:signal transduction"/>
    <property type="evidence" value="ECO:0007669"/>
    <property type="project" value="UniProtKB-ARBA"/>
</dbReference>
<dbReference type="NCBIfam" id="TIGR00229">
    <property type="entry name" value="sensory_box"/>
    <property type="match status" value="1"/>
</dbReference>
<accession>A0AAW9RIE5</accession>
<comment type="catalytic activity">
    <reaction evidence="1">
        <text>ATP + protein L-histidine = ADP + protein N-phospho-L-histidine.</text>
        <dbReference type="EC" id="2.7.13.3"/>
    </reaction>
</comment>
<dbReference type="GO" id="GO:0016020">
    <property type="term" value="C:membrane"/>
    <property type="evidence" value="ECO:0007669"/>
    <property type="project" value="UniProtKB-SubCell"/>
</dbReference>
<keyword evidence="11" id="KW-1133">Transmembrane helix</keyword>
<dbReference type="InterPro" id="IPR000014">
    <property type="entry name" value="PAS"/>
</dbReference>
<evidence type="ECO:0000259" key="14">
    <source>
        <dbReference type="PROSITE" id="PS50839"/>
    </source>
</evidence>
<feature type="domain" description="PAS" evidence="13">
    <location>
        <begin position="324"/>
        <end position="394"/>
    </location>
</feature>
<evidence type="ECO:0000256" key="12">
    <source>
        <dbReference type="ARBA" id="ARBA00023136"/>
    </source>
</evidence>
<evidence type="ECO:0000256" key="7">
    <source>
        <dbReference type="ARBA" id="ARBA00022692"/>
    </source>
</evidence>
<keyword evidence="6" id="KW-0808">Transferase</keyword>
<dbReference type="PROSITE" id="PS50112">
    <property type="entry name" value="PAS"/>
    <property type="match status" value="1"/>
</dbReference>
<evidence type="ECO:0000256" key="1">
    <source>
        <dbReference type="ARBA" id="ARBA00000085"/>
    </source>
</evidence>
<dbReference type="SMART" id="SM00091">
    <property type="entry name" value="PAS"/>
    <property type="match status" value="1"/>
</dbReference>
<evidence type="ECO:0000256" key="9">
    <source>
        <dbReference type="ARBA" id="ARBA00022777"/>
    </source>
</evidence>
<feature type="domain" description="CHASE" evidence="14">
    <location>
        <begin position="88"/>
        <end position="235"/>
    </location>
</feature>
<evidence type="ECO:0000256" key="5">
    <source>
        <dbReference type="ARBA" id="ARBA00022553"/>
    </source>
</evidence>
<dbReference type="AlphaFoldDB" id="A0AAW9RIE5"/>
<dbReference type="InterPro" id="IPR011102">
    <property type="entry name" value="Sig_transdc_His_kinase_HWE"/>
</dbReference>
<evidence type="ECO:0000256" key="3">
    <source>
        <dbReference type="ARBA" id="ARBA00012438"/>
    </source>
</evidence>
<keyword evidence="9 15" id="KW-0418">Kinase</keyword>
<name>A0AAW9RIE5_9HYPH</name>
<dbReference type="PANTHER" id="PTHR41523">
    <property type="entry name" value="TWO-COMPONENT SYSTEM SENSOR PROTEIN"/>
    <property type="match status" value="1"/>
</dbReference>
<evidence type="ECO:0000256" key="10">
    <source>
        <dbReference type="ARBA" id="ARBA00022840"/>
    </source>
</evidence>
<evidence type="ECO:0000259" key="13">
    <source>
        <dbReference type="PROSITE" id="PS50112"/>
    </source>
</evidence>
<evidence type="ECO:0000256" key="8">
    <source>
        <dbReference type="ARBA" id="ARBA00022741"/>
    </source>
</evidence>
<comment type="subcellular location">
    <subcellularLocation>
        <location evidence="2">Membrane</location>
    </subcellularLocation>
</comment>
<dbReference type="InterPro" id="IPR036890">
    <property type="entry name" value="HATPase_C_sf"/>
</dbReference>
<dbReference type="Pfam" id="PF03924">
    <property type="entry name" value="CHASE"/>
    <property type="match status" value="1"/>
</dbReference>
<protein>
    <recommendedName>
        <fullName evidence="4">Blue-light-activated histidine kinase</fullName>
        <ecNumber evidence="3">2.7.13.3</ecNumber>
    </recommendedName>
</protein>
<gene>
    <name evidence="15" type="ORF">V3328_01030</name>
</gene>
<dbReference type="PANTHER" id="PTHR41523:SF8">
    <property type="entry name" value="ETHYLENE RESPONSE SENSOR PROTEIN"/>
    <property type="match status" value="1"/>
</dbReference>
<evidence type="ECO:0000256" key="4">
    <source>
        <dbReference type="ARBA" id="ARBA00021740"/>
    </source>
</evidence>
<evidence type="ECO:0000256" key="2">
    <source>
        <dbReference type="ARBA" id="ARBA00004370"/>
    </source>
</evidence>
<comment type="caution">
    <text evidence="15">The sequence shown here is derived from an EMBL/GenBank/DDBJ whole genome shotgun (WGS) entry which is preliminary data.</text>
</comment>
<dbReference type="GO" id="GO:0005524">
    <property type="term" value="F:ATP binding"/>
    <property type="evidence" value="ECO:0007669"/>
    <property type="project" value="UniProtKB-KW"/>
</dbReference>
<keyword evidence="8" id="KW-0547">Nucleotide-binding</keyword>
<dbReference type="InterPro" id="IPR013656">
    <property type="entry name" value="PAS_4"/>
</dbReference>
<keyword evidence="5" id="KW-0597">Phosphoprotein</keyword>
<sequence>MTAAQSRIAALVIVIVAVAASAFAFMTWRQSQVDAFSASAKAALANVDLVLDRALLTVRAVQGLYADNPALTEEELARFVEGIGPVAGLRAIVYQPRVLSSERAEFERELIRSGKSPNGIWTIQDGKPVRAAEADAYFPVAATYFFAEAGSTYGFDIRSNPTRRFPLDMAIETRLGTSTDVVTFVSSGEDPVRGVIFYKPVVVDGEVVGIVSGSVELKLLISLARAAAPEIQDLSIDIGPLDIAGGAPVDFPNVNDDSQPFLVVSEQNHSGRLWRFRMSGKPDVSDYARGYGLMTLVLLAGLGAAAAVVGYSTAARRGRDLKSAETRLRRTLDGLVPLVFMTDPNGLLITANRAALDASSNSVEDLVGKPLEDLPLWDDDPGNKDALHLAILRASAGEERRLDVLSTETELGQTVYDVAVRPIAGERGDITHLVVSALDVSERVEAAETERLLMRELDHRMKNTLQVVQGVVRRTARSHNSVGSFESALLGRITTMARAHDLLARERWLGADLRTVILQEIQPFEEGRSVTVSGPPIRVNPKGALALALAIHELGTNAIKYGALSVPEGRLDIEWSLEGDDRDRMLVFNWWESEGPKVSIPDHRGFGSLLLERSITYDLDGRTHLDFAPDGVSCRIEIPWERVRPMTASIHFRERLAEGVSA</sequence>
<evidence type="ECO:0000313" key="15">
    <source>
        <dbReference type="EMBL" id="MEJ8570038.1"/>
    </source>
</evidence>
<reference evidence="15 16" key="1">
    <citation type="submission" date="2024-02" db="EMBL/GenBank/DDBJ databases">
        <title>Genome analysis and characterization of Microbaculum marinisediminis sp. nov., isolated from marine sediment.</title>
        <authorList>
            <person name="Du Z.-J."/>
            <person name="Ye Y.-Q."/>
            <person name="Zhang Z.-R."/>
            <person name="Yuan S.-M."/>
            <person name="Zhang X.-Y."/>
        </authorList>
    </citation>
    <scope>NUCLEOTIDE SEQUENCE [LARGE SCALE GENOMIC DNA]</scope>
    <source>
        <strain evidence="15 16">SDUM1044001</strain>
    </source>
</reference>
<dbReference type="Pfam" id="PF08448">
    <property type="entry name" value="PAS_4"/>
    <property type="match status" value="1"/>
</dbReference>
<dbReference type="SUPFAM" id="SSF55785">
    <property type="entry name" value="PYP-like sensor domain (PAS domain)"/>
    <property type="match status" value="1"/>
</dbReference>
<dbReference type="GO" id="GO:0004673">
    <property type="term" value="F:protein histidine kinase activity"/>
    <property type="evidence" value="ECO:0007669"/>
    <property type="project" value="UniProtKB-EC"/>
</dbReference>
<dbReference type="Proteomes" id="UP001378188">
    <property type="component" value="Unassembled WGS sequence"/>
</dbReference>
<dbReference type="CDD" id="cd00130">
    <property type="entry name" value="PAS"/>
    <property type="match status" value="1"/>
</dbReference>
<organism evidence="15 16">
    <name type="scientific">Microbaculum marinum</name>
    <dbReference type="NCBI Taxonomy" id="1764581"/>
    <lineage>
        <taxon>Bacteria</taxon>
        <taxon>Pseudomonadati</taxon>
        <taxon>Pseudomonadota</taxon>
        <taxon>Alphaproteobacteria</taxon>
        <taxon>Hyphomicrobiales</taxon>
        <taxon>Tepidamorphaceae</taxon>
        <taxon>Microbaculum</taxon>
    </lineage>
</organism>
<dbReference type="Gene3D" id="3.30.450.350">
    <property type="entry name" value="CHASE domain"/>
    <property type="match status" value="1"/>
</dbReference>
<dbReference type="SMART" id="SM00911">
    <property type="entry name" value="HWE_HK"/>
    <property type="match status" value="1"/>
</dbReference>
<dbReference type="InterPro" id="IPR006189">
    <property type="entry name" value="CHASE_dom"/>
</dbReference>
<dbReference type="EMBL" id="JAZHOF010000001">
    <property type="protein sequence ID" value="MEJ8570038.1"/>
    <property type="molecule type" value="Genomic_DNA"/>
</dbReference>
<dbReference type="EC" id="2.7.13.3" evidence="3"/>
<dbReference type="InterPro" id="IPR042240">
    <property type="entry name" value="CHASE_sf"/>
</dbReference>
<dbReference type="SMART" id="SM01079">
    <property type="entry name" value="CHASE"/>
    <property type="match status" value="1"/>
</dbReference>
<keyword evidence="7" id="KW-0812">Transmembrane</keyword>
<evidence type="ECO:0000313" key="16">
    <source>
        <dbReference type="Proteomes" id="UP001378188"/>
    </source>
</evidence>
<dbReference type="PROSITE" id="PS50839">
    <property type="entry name" value="CHASE"/>
    <property type="match status" value="1"/>
</dbReference>
<proteinExistence type="predicted"/>